<gene>
    <name evidence="1" type="ORF">A2917_00035</name>
</gene>
<evidence type="ECO:0000313" key="1">
    <source>
        <dbReference type="EMBL" id="OGI95700.1"/>
    </source>
</evidence>
<evidence type="ECO:0000313" key="2">
    <source>
        <dbReference type="Proteomes" id="UP000178104"/>
    </source>
</evidence>
<evidence type="ECO:0008006" key="3">
    <source>
        <dbReference type="Google" id="ProtNLM"/>
    </source>
</evidence>
<proteinExistence type="predicted"/>
<comment type="caution">
    <text evidence="1">The sequence shown here is derived from an EMBL/GenBank/DDBJ whole genome shotgun (WGS) entry which is preliminary data.</text>
</comment>
<sequence length="199" mass="22798">MIQNKKLIKNLLITLFLLGLLAFLIYSFIEYQKSGIAKDGVVTCVNEQCFWSAHIHLNVPIQICGEEYALPKFKGSLADHHTHGDENVIHWHDKVAFDAEKKQFSGPTPFVLDLIFKNLGLPITDESLLNKKDGDACHGFISTWKVFINGVLHSGHSDWRNYEWKDRDIIMFIFDEREAEEVEAELRQKPITFPNVGEG</sequence>
<name>A0A1F6XNE0_9BACT</name>
<protein>
    <recommendedName>
        <fullName evidence="3">DUF4430 domain-containing protein</fullName>
    </recommendedName>
</protein>
<dbReference type="EMBL" id="MFVE01000002">
    <property type="protein sequence ID" value="OGI95700.1"/>
    <property type="molecule type" value="Genomic_DNA"/>
</dbReference>
<dbReference type="AlphaFoldDB" id="A0A1F6XNE0"/>
<reference evidence="1 2" key="1">
    <citation type="journal article" date="2016" name="Nat. Commun.">
        <title>Thousands of microbial genomes shed light on interconnected biogeochemical processes in an aquifer system.</title>
        <authorList>
            <person name="Anantharaman K."/>
            <person name="Brown C.T."/>
            <person name="Hug L.A."/>
            <person name="Sharon I."/>
            <person name="Castelle C.J."/>
            <person name="Probst A.J."/>
            <person name="Thomas B.C."/>
            <person name="Singh A."/>
            <person name="Wilkins M.J."/>
            <person name="Karaoz U."/>
            <person name="Brodie E.L."/>
            <person name="Williams K.H."/>
            <person name="Hubbard S.S."/>
            <person name="Banfield J.F."/>
        </authorList>
    </citation>
    <scope>NUCLEOTIDE SEQUENCE [LARGE SCALE GENOMIC DNA]</scope>
</reference>
<organism evidence="1 2">
    <name type="scientific">Candidatus Nomurabacteria bacterium RIFCSPLOWO2_01_FULL_42_17</name>
    <dbReference type="NCBI Taxonomy" id="1801780"/>
    <lineage>
        <taxon>Bacteria</taxon>
        <taxon>Candidatus Nomuraibacteriota</taxon>
    </lineage>
</organism>
<accession>A0A1F6XNE0</accession>
<dbReference type="STRING" id="1801780.A2917_00035"/>
<dbReference type="Proteomes" id="UP000178104">
    <property type="component" value="Unassembled WGS sequence"/>
</dbReference>